<comment type="caution">
    <text evidence="17">The sequence shown here is derived from an EMBL/GenBank/DDBJ whole genome shotgun (WGS) entry which is preliminary data.</text>
</comment>
<comment type="subcellular location">
    <subcellularLocation>
        <location evidence="12">Cytoplasm</location>
    </subcellularLocation>
</comment>
<keyword evidence="12" id="KW-0597">Phosphoprotein</keyword>
<feature type="binding site" evidence="12 13">
    <location>
        <position position="9"/>
    </location>
    <ligand>
        <name>ATP</name>
        <dbReference type="ChEBI" id="CHEBI:30616"/>
    </ligand>
</feature>
<comment type="similarity">
    <text evidence="2 12 13 14">Belongs to the NDK family.</text>
</comment>
<dbReference type="GO" id="GO:0005737">
    <property type="term" value="C:cytoplasm"/>
    <property type="evidence" value="ECO:0007669"/>
    <property type="project" value="UniProtKB-SubCell"/>
</dbReference>
<keyword evidence="9 12" id="KW-0067">ATP-binding</keyword>
<dbReference type="CDD" id="cd04413">
    <property type="entry name" value="NDPk_I"/>
    <property type="match status" value="1"/>
</dbReference>
<accession>A0A096ALL8</accession>
<evidence type="ECO:0000256" key="6">
    <source>
        <dbReference type="ARBA" id="ARBA00022723"/>
    </source>
</evidence>
<evidence type="ECO:0000256" key="10">
    <source>
        <dbReference type="ARBA" id="ARBA00022842"/>
    </source>
</evidence>
<keyword evidence="10 12" id="KW-0460">Magnesium</keyword>
<evidence type="ECO:0000313" key="17">
    <source>
        <dbReference type="EMBL" id="KGF47978.1"/>
    </source>
</evidence>
<evidence type="ECO:0000256" key="14">
    <source>
        <dbReference type="RuleBase" id="RU004011"/>
    </source>
</evidence>
<evidence type="ECO:0000256" key="7">
    <source>
        <dbReference type="ARBA" id="ARBA00022741"/>
    </source>
</evidence>
<dbReference type="InterPro" id="IPR023005">
    <property type="entry name" value="Nucleoside_diP_kinase_AS"/>
</dbReference>
<proteinExistence type="inferred from homology"/>
<evidence type="ECO:0000313" key="18">
    <source>
        <dbReference type="Proteomes" id="UP000029628"/>
    </source>
</evidence>
<feature type="active site" description="Pros-phosphohistidine intermediate" evidence="12 13">
    <location>
        <position position="115"/>
    </location>
</feature>
<evidence type="ECO:0000256" key="12">
    <source>
        <dbReference type="HAMAP-Rule" id="MF_00451"/>
    </source>
</evidence>
<evidence type="ECO:0000256" key="9">
    <source>
        <dbReference type="ARBA" id="ARBA00022840"/>
    </source>
</evidence>
<feature type="binding site" evidence="12 13">
    <location>
        <position position="85"/>
    </location>
    <ligand>
        <name>ATP</name>
        <dbReference type="ChEBI" id="CHEBI:30616"/>
    </ligand>
</feature>
<feature type="binding site" evidence="12 13">
    <location>
        <position position="102"/>
    </location>
    <ligand>
        <name>ATP</name>
        <dbReference type="ChEBI" id="CHEBI:30616"/>
    </ligand>
</feature>
<dbReference type="GO" id="GO:0006183">
    <property type="term" value="P:GTP biosynthetic process"/>
    <property type="evidence" value="ECO:0007669"/>
    <property type="project" value="UniProtKB-UniRule"/>
</dbReference>
<dbReference type="RefSeq" id="WP_038151535.1">
    <property type="nucleotide sequence ID" value="NZ_JRNT01000006.1"/>
</dbReference>
<evidence type="ECO:0000256" key="8">
    <source>
        <dbReference type="ARBA" id="ARBA00022777"/>
    </source>
</evidence>
<dbReference type="PANTHER" id="PTHR11349">
    <property type="entry name" value="NUCLEOSIDE DIPHOSPHATE KINASE"/>
    <property type="match status" value="1"/>
</dbReference>
<comment type="catalytic activity">
    <reaction evidence="12 15">
        <text>a 2'-deoxyribonucleoside 5'-diphosphate + ATP = a 2'-deoxyribonucleoside 5'-triphosphate + ADP</text>
        <dbReference type="Rhea" id="RHEA:44640"/>
        <dbReference type="ChEBI" id="CHEBI:30616"/>
        <dbReference type="ChEBI" id="CHEBI:61560"/>
        <dbReference type="ChEBI" id="CHEBI:73316"/>
        <dbReference type="ChEBI" id="CHEBI:456216"/>
        <dbReference type="EC" id="2.7.4.6"/>
    </reaction>
</comment>
<dbReference type="InterPro" id="IPR001564">
    <property type="entry name" value="Nucleoside_diP_kinase"/>
</dbReference>
<keyword evidence="7 12" id="KW-0547">Nucleotide-binding</keyword>
<evidence type="ECO:0000256" key="15">
    <source>
        <dbReference type="RuleBase" id="RU004013"/>
    </source>
</evidence>
<dbReference type="NCBIfam" id="NF001908">
    <property type="entry name" value="PRK00668.1"/>
    <property type="match status" value="1"/>
</dbReference>
<keyword evidence="18" id="KW-1185">Reference proteome</keyword>
<feature type="binding site" evidence="12 13">
    <location>
        <position position="91"/>
    </location>
    <ligand>
        <name>ATP</name>
        <dbReference type="ChEBI" id="CHEBI:30616"/>
    </ligand>
</feature>
<comment type="function">
    <text evidence="12">Major role in the synthesis of nucleoside triphosphates other than ATP. The ATP gamma phosphate is transferred to the NDP beta phosphate via a ping-pong mechanism, using a phosphorylated active-site intermediate.</text>
</comment>
<evidence type="ECO:0000256" key="13">
    <source>
        <dbReference type="PROSITE-ProRule" id="PRU00706"/>
    </source>
</evidence>
<dbReference type="GO" id="GO:0006241">
    <property type="term" value="P:CTP biosynthetic process"/>
    <property type="evidence" value="ECO:0007669"/>
    <property type="project" value="UniProtKB-UniRule"/>
</dbReference>
<dbReference type="FunFam" id="3.30.70.141:FF:000003">
    <property type="entry name" value="Nucleoside diphosphate kinase"/>
    <property type="match status" value="1"/>
</dbReference>
<name>A0A096ALL8_9FIRM</name>
<feature type="binding site" evidence="12 13">
    <location>
        <position position="112"/>
    </location>
    <ligand>
        <name>ATP</name>
        <dbReference type="ChEBI" id="CHEBI:30616"/>
    </ligand>
</feature>
<evidence type="ECO:0000256" key="4">
    <source>
        <dbReference type="ARBA" id="ARBA00017632"/>
    </source>
</evidence>
<dbReference type="PRINTS" id="PR01243">
    <property type="entry name" value="NUCDPKINASE"/>
</dbReference>
<comment type="subunit">
    <text evidence="12">Homotetramer.</text>
</comment>
<comment type="cofactor">
    <cofactor evidence="1 12">
        <name>Mg(2+)</name>
        <dbReference type="ChEBI" id="CHEBI:18420"/>
    </cofactor>
</comment>
<feature type="domain" description="Nucleoside diphosphate kinase-like" evidence="16">
    <location>
        <begin position="1"/>
        <end position="134"/>
    </location>
</feature>
<dbReference type="Proteomes" id="UP000029628">
    <property type="component" value="Unassembled WGS sequence"/>
</dbReference>
<keyword evidence="12" id="KW-0963">Cytoplasm</keyword>
<dbReference type="HAMAP" id="MF_00451">
    <property type="entry name" value="NDP_kinase"/>
    <property type="match status" value="1"/>
</dbReference>
<evidence type="ECO:0000256" key="1">
    <source>
        <dbReference type="ARBA" id="ARBA00001946"/>
    </source>
</evidence>
<dbReference type="SMART" id="SM00562">
    <property type="entry name" value="NDK"/>
    <property type="match status" value="1"/>
</dbReference>
<dbReference type="GO" id="GO:0006228">
    <property type="term" value="P:UTP biosynthetic process"/>
    <property type="evidence" value="ECO:0007669"/>
    <property type="project" value="UniProtKB-UniRule"/>
</dbReference>
<evidence type="ECO:0000256" key="5">
    <source>
        <dbReference type="ARBA" id="ARBA00022679"/>
    </source>
</evidence>
<evidence type="ECO:0000256" key="3">
    <source>
        <dbReference type="ARBA" id="ARBA00012966"/>
    </source>
</evidence>
<dbReference type="GO" id="GO:0005524">
    <property type="term" value="F:ATP binding"/>
    <property type="evidence" value="ECO:0007669"/>
    <property type="project" value="UniProtKB-UniRule"/>
</dbReference>
<dbReference type="GO" id="GO:0046872">
    <property type="term" value="F:metal ion binding"/>
    <property type="evidence" value="ECO:0007669"/>
    <property type="project" value="UniProtKB-KW"/>
</dbReference>
<evidence type="ECO:0000256" key="11">
    <source>
        <dbReference type="ARBA" id="ARBA00023080"/>
    </source>
</evidence>
<reference evidence="17 18" key="1">
    <citation type="submission" date="2014-07" db="EMBL/GenBank/DDBJ databases">
        <authorList>
            <person name="McCorrison J."/>
            <person name="Sanka R."/>
            <person name="Torralba M."/>
            <person name="Gillis M."/>
            <person name="Haft D.H."/>
            <person name="Methe B."/>
            <person name="Sutton G."/>
            <person name="Nelson K.E."/>
        </authorList>
    </citation>
    <scope>NUCLEOTIDE SEQUENCE [LARGE SCALE GENOMIC DNA]</scope>
    <source>
        <strain evidence="17 18">DNF00314</strain>
    </source>
</reference>
<dbReference type="Gene3D" id="3.30.70.141">
    <property type="entry name" value="Nucleoside diphosphate kinase-like domain"/>
    <property type="match status" value="1"/>
</dbReference>
<dbReference type="EMBL" id="JRNT01000006">
    <property type="protein sequence ID" value="KGF47978.1"/>
    <property type="molecule type" value="Genomic_DNA"/>
</dbReference>
<sequence>MEQTLVLIKPDGVRRRLCGEILNRYERKGLNIVAMQLMQVPRLLAEDHYVEHKNKPFFGELVDFITSGPVLAFVLSGEHAIATVRTLNGATNPQDAVPGSIRGDYALTMDANVVHASDSIEAATREIALWFPNITL</sequence>
<dbReference type="eggNOG" id="COG0105">
    <property type="taxonomic scope" value="Bacteria"/>
</dbReference>
<evidence type="ECO:0000259" key="16">
    <source>
        <dbReference type="SMART" id="SM00562"/>
    </source>
</evidence>
<dbReference type="GO" id="GO:0004550">
    <property type="term" value="F:nucleoside diphosphate kinase activity"/>
    <property type="evidence" value="ECO:0007669"/>
    <property type="project" value="UniProtKB-UniRule"/>
</dbReference>
<keyword evidence="5 12" id="KW-0808">Transferase</keyword>
<keyword evidence="8 12" id="KW-0418">Kinase</keyword>
<dbReference type="EC" id="2.7.4.6" evidence="3 12"/>
<dbReference type="Pfam" id="PF00334">
    <property type="entry name" value="NDK"/>
    <property type="match status" value="1"/>
</dbReference>
<dbReference type="PROSITE" id="PS51374">
    <property type="entry name" value="NDPK_LIKE"/>
    <property type="match status" value="1"/>
</dbReference>
<dbReference type="PROSITE" id="PS00469">
    <property type="entry name" value="NDPK"/>
    <property type="match status" value="1"/>
</dbReference>
<gene>
    <name evidence="12" type="primary">ndk</name>
    <name evidence="17" type="ORF">HMPREF0872_02490</name>
</gene>
<keyword evidence="6 12" id="KW-0479">Metal-binding</keyword>
<protein>
    <recommendedName>
        <fullName evidence="4 12">Nucleoside diphosphate kinase</fullName>
        <shortName evidence="12">NDK</shortName>
        <shortName evidence="12">NDP kinase</shortName>
        <ecNumber evidence="3 12">2.7.4.6</ecNumber>
    </recommendedName>
    <alternativeName>
        <fullName evidence="12">Nucleoside-2-P kinase</fullName>
    </alternativeName>
</protein>
<organism evidence="17 18">
    <name type="scientific">Veillonella montpellierensis DNF00314</name>
    <dbReference type="NCBI Taxonomy" id="1401067"/>
    <lineage>
        <taxon>Bacteria</taxon>
        <taxon>Bacillati</taxon>
        <taxon>Bacillota</taxon>
        <taxon>Negativicutes</taxon>
        <taxon>Veillonellales</taxon>
        <taxon>Veillonellaceae</taxon>
        <taxon>Veillonella</taxon>
    </lineage>
</organism>
<dbReference type="InterPro" id="IPR036850">
    <property type="entry name" value="NDK-like_dom_sf"/>
</dbReference>
<dbReference type="InterPro" id="IPR034907">
    <property type="entry name" value="NDK-like_dom"/>
</dbReference>
<comment type="catalytic activity">
    <reaction evidence="12">
        <text>a ribonucleoside 5'-diphosphate + ATP = a ribonucleoside 5'-triphosphate + ADP</text>
        <dbReference type="Rhea" id="RHEA:18113"/>
        <dbReference type="ChEBI" id="CHEBI:30616"/>
        <dbReference type="ChEBI" id="CHEBI:57930"/>
        <dbReference type="ChEBI" id="CHEBI:61557"/>
        <dbReference type="ChEBI" id="CHEBI:456216"/>
        <dbReference type="EC" id="2.7.4.6"/>
    </reaction>
</comment>
<dbReference type="SUPFAM" id="SSF54919">
    <property type="entry name" value="Nucleoside diphosphate kinase, NDK"/>
    <property type="match status" value="1"/>
</dbReference>
<keyword evidence="11 12" id="KW-0546">Nucleotide metabolism</keyword>
<feature type="binding site" evidence="12 13">
    <location>
        <position position="57"/>
    </location>
    <ligand>
        <name>ATP</name>
        <dbReference type="ChEBI" id="CHEBI:30616"/>
    </ligand>
</feature>
<dbReference type="AlphaFoldDB" id="A0A096ALL8"/>
<evidence type="ECO:0000256" key="2">
    <source>
        <dbReference type="ARBA" id="ARBA00008142"/>
    </source>
</evidence>